<evidence type="ECO:0000256" key="2">
    <source>
        <dbReference type="ARBA" id="ARBA00022803"/>
    </source>
</evidence>
<dbReference type="EMBL" id="CAKOGP040000136">
    <property type="protein sequence ID" value="CAJ1931261.1"/>
    <property type="molecule type" value="Genomic_DNA"/>
</dbReference>
<sequence>MILKTITIADDGGVYDISNDKEFDRLLASFKNKTVPYLVNAETKRRVLGYASLSDGGTYTAKVSRQNLDTTTMDALTNEDVEPKPPNAPPSGALLPANPETMNQAEGQADPTNARNGSNNDDDDDDDNADAKANAKRPKEERTDGGNQTKRKKKQKTTNKGEIINISSDSDAAKEIKYNGTTKHQLDECEKEKQLSQARKFMDDGNDLKKKRRYVEAIHLFQEALEIRLDELGFRHVDTARSYNSIGDALREQLKYDEALRHYRKALDIRLKVLGNRHADTAESYYKIGVLFEGKSGGDEMLESHQKALDIRLNVLGNRHVDTAQSYSKVGSVFYHGGLYDEALKNHQKALDIRLEVLGNSHGDVAEAYRDVGCAYDGQGKYKEATNSYRQAIEIDLNIPERRQTLDCIDTYYYLGKVLAKQNKDAESRAVYQQALDIVLEEHGEDEGYAVYLRKLAKGLYVTRRPTLT</sequence>
<dbReference type="AlphaFoldDB" id="A0AAD2CEJ7"/>
<dbReference type="Proteomes" id="UP001295423">
    <property type="component" value="Unassembled WGS sequence"/>
</dbReference>
<dbReference type="Pfam" id="PF13424">
    <property type="entry name" value="TPR_12"/>
    <property type="match status" value="2"/>
</dbReference>
<evidence type="ECO:0008006" key="7">
    <source>
        <dbReference type="Google" id="ProtNLM"/>
    </source>
</evidence>
<evidence type="ECO:0000313" key="6">
    <source>
        <dbReference type="Proteomes" id="UP001295423"/>
    </source>
</evidence>
<proteinExistence type="predicted"/>
<feature type="compositionally biased region" description="Polar residues" evidence="4">
    <location>
        <begin position="100"/>
        <end position="118"/>
    </location>
</feature>
<evidence type="ECO:0000313" key="5">
    <source>
        <dbReference type="EMBL" id="CAJ1931261.1"/>
    </source>
</evidence>
<dbReference type="PANTHER" id="PTHR45641:SF1">
    <property type="entry name" value="AAA+ ATPASE DOMAIN-CONTAINING PROTEIN"/>
    <property type="match status" value="1"/>
</dbReference>
<feature type="repeat" description="TPR" evidence="3">
    <location>
        <begin position="324"/>
        <end position="357"/>
    </location>
</feature>
<comment type="caution">
    <text evidence="5">The sequence shown here is derived from an EMBL/GenBank/DDBJ whole genome shotgun (WGS) entry which is preliminary data.</text>
</comment>
<dbReference type="PANTHER" id="PTHR45641">
    <property type="entry name" value="TETRATRICOPEPTIDE REPEAT PROTEIN (AFU_ORTHOLOGUE AFUA_6G03870)"/>
    <property type="match status" value="1"/>
</dbReference>
<dbReference type="PROSITE" id="PS50293">
    <property type="entry name" value="TPR_REGION"/>
    <property type="match status" value="1"/>
</dbReference>
<evidence type="ECO:0000256" key="4">
    <source>
        <dbReference type="SAM" id="MobiDB-lite"/>
    </source>
</evidence>
<reference evidence="5" key="1">
    <citation type="submission" date="2023-08" db="EMBL/GenBank/DDBJ databases">
        <authorList>
            <person name="Audoor S."/>
            <person name="Bilcke G."/>
        </authorList>
    </citation>
    <scope>NUCLEOTIDE SEQUENCE</scope>
</reference>
<feature type="region of interest" description="Disordered" evidence="4">
    <location>
        <begin position="77"/>
        <end position="162"/>
    </location>
</feature>
<keyword evidence="6" id="KW-1185">Reference proteome</keyword>
<feature type="repeat" description="TPR" evidence="3">
    <location>
        <begin position="240"/>
        <end position="273"/>
    </location>
</feature>
<evidence type="ECO:0000256" key="3">
    <source>
        <dbReference type="PROSITE-ProRule" id="PRU00339"/>
    </source>
</evidence>
<keyword evidence="2 3" id="KW-0802">TPR repeat</keyword>
<evidence type="ECO:0000256" key="1">
    <source>
        <dbReference type="ARBA" id="ARBA00022737"/>
    </source>
</evidence>
<feature type="repeat" description="TPR" evidence="3">
    <location>
        <begin position="366"/>
        <end position="399"/>
    </location>
</feature>
<dbReference type="InterPro" id="IPR011990">
    <property type="entry name" value="TPR-like_helical_dom_sf"/>
</dbReference>
<dbReference type="Gene3D" id="1.25.40.10">
    <property type="entry name" value="Tetratricopeptide repeat domain"/>
    <property type="match status" value="2"/>
</dbReference>
<name>A0AAD2CEJ7_9STRA</name>
<accession>A0AAD2CEJ7</accession>
<dbReference type="InterPro" id="IPR019734">
    <property type="entry name" value="TPR_rpt"/>
</dbReference>
<dbReference type="PROSITE" id="PS50005">
    <property type="entry name" value="TPR"/>
    <property type="match status" value="3"/>
</dbReference>
<organism evidence="5 6">
    <name type="scientific">Cylindrotheca closterium</name>
    <dbReference type="NCBI Taxonomy" id="2856"/>
    <lineage>
        <taxon>Eukaryota</taxon>
        <taxon>Sar</taxon>
        <taxon>Stramenopiles</taxon>
        <taxon>Ochrophyta</taxon>
        <taxon>Bacillariophyta</taxon>
        <taxon>Bacillariophyceae</taxon>
        <taxon>Bacillariophycidae</taxon>
        <taxon>Bacillariales</taxon>
        <taxon>Bacillariaceae</taxon>
        <taxon>Cylindrotheca</taxon>
    </lineage>
</organism>
<protein>
    <recommendedName>
        <fullName evidence="7">Kinesin light chain</fullName>
    </recommendedName>
</protein>
<keyword evidence="1" id="KW-0677">Repeat</keyword>
<gene>
    <name evidence="5" type="ORF">CYCCA115_LOCUS2309</name>
</gene>
<dbReference type="Pfam" id="PF13374">
    <property type="entry name" value="TPR_10"/>
    <property type="match status" value="1"/>
</dbReference>
<dbReference type="SUPFAM" id="SSF48452">
    <property type="entry name" value="TPR-like"/>
    <property type="match status" value="2"/>
</dbReference>
<dbReference type="SMART" id="SM00028">
    <property type="entry name" value="TPR"/>
    <property type="match status" value="6"/>
</dbReference>